<protein>
    <submittedName>
        <fullName evidence="3">RNaseH domain-containing protein</fullName>
    </submittedName>
</protein>
<feature type="compositionally biased region" description="Basic and acidic residues" evidence="1">
    <location>
        <begin position="100"/>
        <end position="112"/>
    </location>
</feature>
<feature type="region of interest" description="Disordered" evidence="1">
    <location>
        <begin position="100"/>
        <end position="136"/>
    </location>
</feature>
<dbReference type="RefSeq" id="WP_382373346.1">
    <property type="nucleotide sequence ID" value="NZ_JBHRZI010000014.1"/>
</dbReference>
<feature type="domain" description="pPIWI-RE RNaseH" evidence="2">
    <location>
        <begin position="18"/>
        <end position="104"/>
    </location>
</feature>
<gene>
    <name evidence="3" type="ORF">ACFOWZ_16585</name>
</gene>
<comment type="caution">
    <text evidence="3">The sequence shown here is derived from an EMBL/GenBank/DDBJ whole genome shotgun (WGS) entry which is preliminary data.</text>
</comment>
<name>A0ABV8BS09_9PSEU</name>
<dbReference type="Pfam" id="PF13032">
    <property type="entry name" value="RNaseH_pPIWI_RE"/>
    <property type="match status" value="1"/>
</dbReference>
<accession>A0ABV8BS09</accession>
<evidence type="ECO:0000313" key="4">
    <source>
        <dbReference type="Proteomes" id="UP001595690"/>
    </source>
</evidence>
<reference evidence="4" key="1">
    <citation type="journal article" date="2019" name="Int. J. Syst. Evol. Microbiol.">
        <title>The Global Catalogue of Microorganisms (GCM) 10K type strain sequencing project: providing services to taxonomists for standard genome sequencing and annotation.</title>
        <authorList>
            <consortium name="The Broad Institute Genomics Platform"/>
            <consortium name="The Broad Institute Genome Sequencing Center for Infectious Disease"/>
            <person name="Wu L."/>
            <person name="Ma J."/>
        </authorList>
    </citation>
    <scope>NUCLEOTIDE SEQUENCE [LARGE SCALE GENOMIC DNA]</scope>
    <source>
        <strain evidence="4">CGMCC 4.7405</strain>
    </source>
</reference>
<dbReference type="Proteomes" id="UP001595690">
    <property type="component" value="Unassembled WGS sequence"/>
</dbReference>
<dbReference type="EMBL" id="JBHRZI010000014">
    <property type="protein sequence ID" value="MFC3893093.1"/>
    <property type="molecule type" value="Genomic_DNA"/>
</dbReference>
<organism evidence="3 4">
    <name type="scientific">Lentzea rhizosphaerae</name>
    <dbReference type="NCBI Taxonomy" id="2041025"/>
    <lineage>
        <taxon>Bacteria</taxon>
        <taxon>Bacillati</taxon>
        <taxon>Actinomycetota</taxon>
        <taxon>Actinomycetes</taxon>
        <taxon>Pseudonocardiales</taxon>
        <taxon>Pseudonocardiaceae</taxon>
        <taxon>Lentzea</taxon>
    </lineage>
</organism>
<evidence type="ECO:0000256" key="1">
    <source>
        <dbReference type="SAM" id="MobiDB-lite"/>
    </source>
</evidence>
<proteinExistence type="predicted"/>
<feature type="region of interest" description="Disordered" evidence="1">
    <location>
        <begin position="1"/>
        <end position="48"/>
    </location>
</feature>
<evidence type="ECO:0000259" key="2">
    <source>
        <dbReference type="Pfam" id="PF13032"/>
    </source>
</evidence>
<dbReference type="InterPro" id="IPR024996">
    <property type="entry name" value="RNaseH_pPIWI_RE"/>
</dbReference>
<keyword evidence="4" id="KW-1185">Reference proteome</keyword>
<sequence length="136" mass="15615">MKDPQRVGGPSRVVRRHHQQPVQPLAIRPHHRRQAPCRSDVAPSSPGWRRMPEVLVALRGDKDDPIAWAAFAHQQRYTAAHFADPLLLPGVIHLAKKADDYLPPTYEREPRPCRRPAMDPLRAVEKNQRQRPVLRS</sequence>
<evidence type="ECO:0000313" key="3">
    <source>
        <dbReference type="EMBL" id="MFC3893093.1"/>
    </source>
</evidence>